<dbReference type="Proteomes" id="UP000826513">
    <property type="component" value="Chromosome 1"/>
</dbReference>
<reference evidence="6 8" key="1">
    <citation type="submission" date="2019-04" db="EMBL/GenBank/DDBJ databases">
        <title>Complete genome sequence of Agrobacterium larrymoorei CFBP5473.</title>
        <authorList>
            <person name="Haryono M."/>
            <person name="Chou L."/>
            <person name="Lin Y.-C."/>
            <person name="Lai E.-M."/>
            <person name="Kuo C.-H."/>
        </authorList>
    </citation>
    <scope>NUCLEOTIDE SEQUENCE [LARGE SCALE GENOMIC DNA]</scope>
    <source>
        <strain evidence="6 8">CFBP5473</strain>
    </source>
</reference>
<dbReference type="RefSeq" id="WP_027673843.1">
    <property type="nucleotide sequence ID" value="NZ_CP039691.1"/>
</dbReference>
<comment type="similarity">
    <text evidence="1">Belongs to the LysR transcriptional regulatory family.</text>
</comment>
<evidence type="ECO:0000313" key="6">
    <source>
        <dbReference type="EMBL" id="QCI98665.1"/>
    </source>
</evidence>
<keyword evidence="3" id="KW-0238">DNA-binding</keyword>
<evidence type="ECO:0000256" key="4">
    <source>
        <dbReference type="ARBA" id="ARBA00023163"/>
    </source>
</evidence>
<dbReference type="Proteomes" id="UP000298545">
    <property type="component" value="Chromosome circular"/>
</dbReference>
<feature type="domain" description="HTH lysR-type" evidence="5">
    <location>
        <begin position="10"/>
        <end position="61"/>
    </location>
</feature>
<sequence length="290" mass="32178">MKNVSWDFYQLFLDVVRGGGLTGAAASSGLSPATIGRKMLELEQKIGKSLFVRSQTGYALTVDGRTLLDNLQAMEAAASGIDGWRKSSGASSLVRIAVGTWNAQLIMGNFSAICSERDSFRIDLFIAEQRATLAHRENDIGIRAFEPEERNLAAIKTGSVAYAAYRLRNAPQSVADRWIAVDKENAISAYLRWPHEMKSQNIVVTINRPFALRELILSGAGTAVLPCFIGDADSRLVREGVEIDDLRHQQWLVMNNEDRHRRDIRTVADRMIKLFKQHSDLYAGRGPGRG</sequence>
<dbReference type="GO" id="GO:0003677">
    <property type="term" value="F:DNA binding"/>
    <property type="evidence" value="ECO:0007669"/>
    <property type="project" value="UniProtKB-KW"/>
</dbReference>
<dbReference type="EMBL" id="CP039691">
    <property type="protein sequence ID" value="QCI98665.1"/>
    <property type="molecule type" value="Genomic_DNA"/>
</dbReference>
<dbReference type="InterPro" id="IPR036390">
    <property type="entry name" value="WH_DNA-bd_sf"/>
</dbReference>
<gene>
    <name evidence="6" type="ORF">CFBP5473_12635</name>
    <name evidence="7" type="ORF">J5285_07100</name>
</gene>
<evidence type="ECO:0000259" key="5">
    <source>
        <dbReference type="PROSITE" id="PS50931"/>
    </source>
</evidence>
<dbReference type="InterPro" id="IPR000847">
    <property type="entry name" value="LysR_HTH_N"/>
</dbReference>
<dbReference type="InterPro" id="IPR036388">
    <property type="entry name" value="WH-like_DNA-bd_sf"/>
</dbReference>
<dbReference type="GO" id="GO:0003700">
    <property type="term" value="F:DNA-binding transcription factor activity"/>
    <property type="evidence" value="ECO:0007669"/>
    <property type="project" value="InterPro"/>
</dbReference>
<dbReference type="PROSITE" id="PS50931">
    <property type="entry name" value="HTH_LYSR"/>
    <property type="match status" value="1"/>
</dbReference>
<dbReference type="Gene3D" id="1.10.10.10">
    <property type="entry name" value="Winged helix-like DNA-binding domain superfamily/Winged helix DNA-binding domain"/>
    <property type="match status" value="1"/>
</dbReference>
<dbReference type="SUPFAM" id="SSF53850">
    <property type="entry name" value="Periplasmic binding protein-like II"/>
    <property type="match status" value="1"/>
</dbReference>
<evidence type="ECO:0000313" key="9">
    <source>
        <dbReference type="Proteomes" id="UP000826513"/>
    </source>
</evidence>
<keyword evidence="9" id="KW-1185">Reference proteome</keyword>
<proteinExistence type="inferred from homology"/>
<dbReference type="SUPFAM" id="SSF46785">
    <property type="entry name" value="Winged helix' DNA-binding domain"/>
    <property type="match status" value="1"/>
</dbReference>
<reference evidence="7 9" key="2">
    <citation type="submission" date="2021-03" db="EMBL/GenBank/DDBJ databases">
        <title>Rapid diversification of plasmids in a genus of pathogenic and nitrogen fixing bacteria.</title>
        <authorList>
            <person name="Weisberg A.J."/>
            <person name="Miller M."/>
            <person name="Ream W."/>
            <person name="Grunwald N.J."/>
            <person name="Chang J.H."/>
        </authorList>
    </citation>
    <scope>NUCLEOTIDE SEQUENCE [LARGE SCALE GENOMIC DNA]</scope>
    <source>
        <strain evidence="7 9">AF3.44</strain>
    </source>
</reference>
<dbReference type="Gene3D" id="3.40.190.290">
    <property type="match status" value="1"/>
</dbReference>
<protein>
    <submittedName>
        <fullName evidence="6">LysR family transcriptional regulator</fullName>
    </submittedName>
</protein>
<dbReference type="EMBL" id="CP072167">
    <property type="protein sequence ID" value="QYA05869.1"/>
    <property type="molecule type" value="Genomic_DNA"/>
</dbReference>
<dbReference type="InterPro" id="IPR050176">
    <property type="entry name" value="LTTR"/>
</dbReference>
<keyword evidence="4" id="KW-0804">Transcription</keyword>
<evidence type="ECO:0000313" key="7">
    <source>
        <dbReference type="EMBL" id="QYA05869.1"/>
    </source>
</evidence>
<keyword evidence="2" id="KW-0805">Transcription regulation</keyword>
<dbReference type="OrthoDB" id="9796526at2"/>
<dbReference type="Pfam" id="PF00126">
    <property type="entry name" value="HTH_1"/>
    <property type="match status" value="1"/>
</dbReference>
<dbReference type="AlphaFoldDB" id="A0A4D7DNP6"/>
<dbReference type="PANTHER" id="PTHR30579:SF3">
    <property type="entry name" value="TRANSCRIPTIONAL REGULATORY PROTEIN"/>
    <property type="match status" value="1"/>
</dbReference>
<dbReference type="STRING" id="1367849.GCA_000518585_00964"/>
<dbReference type="PANTHER" id="PTHR30579">
    <property type="entry name" value="TRANSCRIPTIONAL REGULATOR"/>
    <property type="match status" value="1"/>
</dbReference>
<dbReference type="KEGG" id="alf:CFBP5473_12635"/>
<name>A0A4D7DNP6_9HYPH</name>
<evidence type="ECO:0000256" key="1">
    <source>
        <dbReference type="ARBA" id="ARBA00009437"/>
    </source>
</evidence>
<evidence type="ECO:0000313" key="8">
    <source>
        <dbReference type="Proteomes" id="UP000298545"/>
    </source>
</evidence>
<evidence type="ECO:0000256" key="3">
    <source>
        <dbReference type="ARBA" id="ARBA00023125"/>
    </source>
</evidence>
<evidence type="ECO:0000256" key="2">
    <source>
        <dbReference type="ARBA" id="ARBA00023015"/>
    </source>
</evidence>
<accession>A0A4D7DNP6</accession>
<organism evidence="6 8">
    <name type="scientific">Agrobacterium larrymoorei</name>
    <dbReference type="NCBI Taxonomy" id="160699"/>
    <lineage>
        <taxon>Bacteria</taxon>
        <taxon>Pseudomonadati</taxon>
        <taxon>Pseudomonadota</taxon>
        <taxon>Alphaproteobacteria</taxon>
        <taxon>Hyphomicrobiales</taxon>
        <taxon>Rhizobiaceae</taxon>
        <taxon>Rhizobium/Agrobacterium group</taxon>
        <taxon>Agrobacterium</taxon>
    </lineage>
</organism>